<gene>
    <name evidence="2" type="ORF">OK345_01925</name>
</gene>
<comment type="caution">
    <text evidence="2">The sequence shown here is derived from an EMBL/GenBank/DDBJ whole genome shotgun (WGS) entry which is preliminary data.</text>
</comment>
<dbReference type="PROSITE" id="PS51186">
    <property type="entry name" value="GNAT"/>
    <property type="match status" value="1"/>
</dbReference>
<evidence type="ECO:0000313" key="2">
    <source>
        <dbReference type="EMBL" id="MCW4471265.1"/>
    </source>
</evidence>
<feature type="domain" description="N-acetyltransferase" evidence="1">
    <location>
        <begin position="7"/>
        <end position="160"/>
    </location>
</feature>
<organism evidence="2 3">
    <name type="scientific">Xanthomonas chitinilytica</name>
    <dbReference type="NCBI Taxonomy" id="2989819"/>
    <lineage>
        <taxon>Bacteria</taxon>
        <taxon>Pseudomonadati</taxon>
        <taxon>Pseudomonadota</taxon>
        <taxon>Gammaproteobacteria</taxon>
        <taxon>Lysobacterales</taxon>
        <taxon>Lysobacteraceae</taxon>
        <taxon>Xanthomonas</taxon>
    </lineage>
</organism>
<keyword evidence="2" id="KW-0012">Acyltransferase</keyword>
<dbReference type="InterPro" id="IPR016181">
    <property type="entry name" value="Acyl_CoA_acyltransferase"/>
</dbReference>
<dbReference type="CDD" id="cd04301">
    <property type="entry name" value="NAT_SF"/>
    <property type="match status" value="1"/>
</dbReference>
<dbReference type="RefSeq" id="WP_265126202.1">
    <property type="nucleotide sequence ID" value="NZ_JAPCHY010000001.1"/>
</dbReference>
<dbReference type="EC" id="2.3.1.-" evidence="2"/>
<dbReference type="GO" id="GO:0016746">
    <property type="term" value="F:acyltransferase activity"/>
    <property type="evidence" value="ECO:0007669"/>
    <property type="project" value="UniProtKB-KW"/>
</dbReference>
<name>A0ABT3JS55_9XANT</name>
<keyword evidence="3" id="KW-1185">Reference proteome</keyword>
<dbReference type="Pfam" id="PF13673">
    <property type="entry name" value="Acetyltransf_10"/>
    <property type="match status" value="1"/>
</dbReference>
<accession>A0ABT3JS55</accession>
<keyword evidence="2" id="KW-0808">Transferase</keyword>
<reference evidence="2 3" key="1">
    <citation type="submission" date="2022-10" db="EMBL/GenBank/DDBJ databases">
        <title>Xanthomonas sp. H13-6.</title>
        <authorList>
            <person name="Liu X."/>
            <person name="Deng Z."/>
            <person name="Jiang Y."/>
            <person name="Yu T."/>
            <person name="Ai J."/>
        </authorList>
    </citation>
    <scope>NUCLEOTIDE SEQUENCE [LARGE SCALE GENOMIC DNA]</scope>
    <source>
        <strain evidence="2 3">H13-6</strain>
    </source>
</reference>
<dbReference type="SUPFAM" id="SSF55729">
    <property type="entry name" value="Acyl-CoA N-acyltransferases (Nat)"/>
    <property type="match status" value="1"/>
</dbReference>
<dbReference type="Gene3D" id="3.40.630.30">
    <property type="match status" value="1"/>
</dbReference>
<dbReference type="InterPro" id="IPR052564">
    <property type="entry name" value="N-acetyltrans/Recomb-assoc"/>
</dbReference>
<dbReference type="InterPro" id="IPR000182">
    <property type="entry name" value="GNAT_dom"/>
</dbReference>
<evidence type="ECO:0000313" key="3">
    <source>
        <dbReference type="Proteomes" id="UP001209922"/>
    </source>
</evidence>
<dbReference type="Proteomes" id="UP001209922">
    <property type="component" value="Unassembled WGS sequence"/>
</dbReference>
<sequence length="169" mass="18615">MAVTTNLRIRRYEEGEETALWEIFHSSIHQLAHRHYSAGQLAAWAPDNRDEHAWRRRIAANAPFVAVVDGRIAGYADLQPSGYIDHFFVGGACAGRGVGAALMRHLLAVAESRRIGRLHADVSLAAEAFFLRHGFSVETRQQVTIRGVQLQNARMSRSVALGHTPAPPG</sequence>
<dbReference type="PANTHER" id="PTHR43451:SF1">
    <property type="entry name" value="ACETYLTRANSFERASE"/>
    <property type="match status" value="1"/>
</dbReference>
<dbReference type="EMBL" id="JAPCHY010000001">
    <property type="protein sequence ID" value="MCW4471265.1"/>
    <property type="molecule type" value="Genomic_DNA"/>
</dbReference>
<proteinExistence type="predicted"/>
<evidence type="ECO:0000259" key="1">
    <source>
        <dbReference type="PROSITE" id="PS51186"/>
    </source>
</evidence>
<dbReference type="PANTHER" id="PTHR43451">
    <property type="entry name" value="ACETYLTRANSFERASE (GNAT) FAMILY PROTEIN"/>
    <property type="match status" value="1"/>
</dbReference>
<protein>
    <submittedName>
        <fullName evidence="2">GNAT family N-acetyltransferase</fullName>
        <ecNumber evidence="2">2.3.1.-</ecNumber>
    </submittedName>
</protein>